<feature type="chain" id="PRO_5047260945" evidence="6">
    <location>
        <begin position="25"/>
        <end position="295"/>
    </location>
</feature>
<comment type="similarity">
    <text evidence="2 4">Belongs to the bacterial solute-binding protein 3 family.</text>
</comment>
<keyword evidence="3 6" id="KW-0732">Signal</keyword>
<sequence>MLKRKGKMMLAVLVAMLMLLTACSQPAPAPAAATEPAEAPAETPAETPAEAAGGKIGDVQAAGKIVLGTSADYPPYEFIVEVDGNLEVVGFDIEIAREIANDLGVELEIRDMDFDGLLAALVAGNIDFIVAGMVPTEVRKESVDFSVPYYRAEQRFLVRAADAAELSTIEALAGKRIGAQISTVQETIATEQIPDAGELRFLSRINDLVMDLKSDRIDGIVLVGPVAASYAKADAQLAVSDISFGQEDGVAIAIAKGNDDLTEAINATLERLMADDLITQFIAEATALADEQQVE</sequence>
<evidence type="ECO:0000256" key="4">
    <source>
        <dbReference type="RuleBase" id="RU003744"/>
    </source>
</evidence>
<evidence type="ECO:0000313" key="8">
    <source>
        <dbReference type="EMBL" id="MEN1761217.1"/>
    </source>
</evidence>
<comment type="subcellular location">
    <subcellularLocation>
        <location evidence="1">Cell envelope</location>
    </subcellularLocation>
</comment>
<keyword evidence="9" id="KW-1185">Reference proteome</keyword>
<gene>
    <name evidence="8" type="ORF">AAIG11_12060</name>
</gene>
<evidence type="ECO:0000256" key="1">
    <source>
        <dbReference type="ARBA" id="ARBA00004196"/>
    </source>
</evidence>
<protein>
    <submittedName>
        <fullName evidence="8">Transporter substrate-binding domain-containing protein</fullName>
    </submittedName>
</protein>
<evidence type="ECO:0000256" key="3">
    <source>
        <dbReference type="ARBA" id="ARBA00022729"/>
    </source>
</evidence>
<evidence type="ECO:0000256" key="5">
    <source>
        <dbReference type="SAM" id="MobiDB-lite"/>
    </source>
</evidence>
<evidence type="ECO:0000256" key="6">
    <source>
        <dbReference type="SAM" id="SignalP"/>
    </source>
</evidence>
<organism evidence="8 9">
    <name type="scientific">Anoxynatronum sibiricum</name>
    <dbReference type="NCBI Taxonomy" id="210623"/>
    <lineage>
        <taxon>Bacteria</taxon>
        <taxon>Bacillati</taxon>
        <taxon>Bacillota</taxon>
        <taxon>Clostridia</taxon>
        <taxon>Eubacteriales</taxon>
        <taxon>Clostridiaceae</taxon>
        <taxon>Anoxynatronum</taxon>
    </lineage>
</organism>
<dbReference type="PANTHER" id="PTHR35936">
    <property type="entry name" value="MEMBRANE-BOUND LYTIC MUREIN TRANSGLYCOSYLASE F"/>
    <property type="match status" value="1"/>
</dbReference>
<dbReference type="PANTHER" id="PTHR35936:SF17">
    <property type="entry name" value="ARGININE-BINDING EXTRACELLULAR PROTEIN ARTP"/>
    <property type="match status" value="1"/>
</dbReference>
<evidence type="ECO:0000259" key="7">
    <source>
        <dbReference type="SMART" id="SM00062"/>
    </source>
</evidence>
<name>A0ABU9VVM5_9CLOT</name>
<dbReference type="PROSITE" id="PS51257">
    <property type="entry name" value="PROKAR_LIPOPROTEIN"/>
    <property type="match status" value="1"/>
</dbReference>
<dbReference type="Pfam" id="PF00497">
    <property type="entry name" value="SBP_bac_3"/>
    <property type="match status" value="1"/>
</dbReference>
<dbReference type="SUPFAM" id="SSF53850">
    <property type="entry name" value="Periplasmic binding protein-like II"/>
    <property type="match status" value="1"/>
</dbReference>
<evidence type="ECO:0000313" key="9">
    <source>
        <dbReference type="Proteomes" id="UP001407405"/>
    </source>
</evidence>
<evidence type="ECO:0000256" key="2">
    <source>
        <dbReference type="ARBA" id="ARBA00010333"/>
    </source>
</evidence>
<dbReference type="Gene3D" id="3.40.190.10">
    <property type="entry name" value="Periplasmic binding protein-like II"/>
    <property type="match status" value="2"/>
</dbReference>
<accession>A0ABU9VVM5</accession>
<feature type="signal peptide" evidence="6">
    <location>
        <begin position="1"/>
        <end position="24"/>
    </location>
</feature>
<feature type="region of interest" description="Disordered" evidence="5">
    <location>
        <begin position="29"/>
        <end position="53"/>
    </location>
</feature>
<feature type="compositionally biased region" description="Low complexity" evidence="5">
    <location>
        <begin position="30"/>
        <end position="52"/>
    </location>
</feature>
<dbReference type="EMBL" id="JBCITM010000013">
    <property type="protein sequence ID" value="MEN1761217.1"/>
    <property type="molecule type" value="Genomic_DNA"/>
</dbReference>
<dbReference type="InterPro" id="IPR001638">
    <property type="entry name" value="Solute-binding_3/MltF_N"/>
</dbReference>
<dbReference type="InterPro" id="IPR018313">
    <property type="entry name" value="SBP_3_CS"/>
</dbReference>
<dbReference type="RefSeq" id="WP_343186515.1">
    <property type="nucleotide sequence ID" value="NZ_JBCITM010000013.1"/>
</dbReference>
<dbReference type="Proteomes" id="UP001407405">
    <property type="component" value="Unassembled WGS sequence"/>
</dbReference>
<comment type="caution">
    <text evidence="8">The sequence shown here is derived from an EMBL/GenBank/DDBJ whole genome shotgun (WGS) entry which is preliminary data.</text>
</comment>
<proteinExistence type="inferred from homology"/>
<dbReference type="SMART" id="SM00062">
    <property type="entry name" value="PBPb"/>
    <property type="match status" value="1"/>
</dbReference>
<feature type="domain" description="Solute-binding protein family 3/N-terminal" evidence="7">
    <location>
        <begin position="64"/>
        <end position="285"/>
    </location>
</feature>
<reference evidence="8 9" key="1">
    <citation type="submission" date="2024-04" db="EMBL/GenBank/DDBJ databases">
        <title>Genome sequencing and metabolic network reconstruction of aminoacids and betaine degradation by Anoxynatronum sibiricum.</title>
        <authorList>
            <person name="Detkova E.N."/>
            <person name="Boltjanskaja Y.V."/>
            <person name="Mardanov A.V."/>
            <person name="Kevbrin V."/>
        </authorList>
    </citation>
    <scope>NUCLEOTIDE SEQUENCE [LARGE SCALE GENOMIC DNA]</scope>
    <source>
        <strain evidence="8 9">Z-7981</strain>
    </source>
</reference>
<dbReference type="PROSITE" id="PS01039">
    <property type="entry name" value="SBP_BACTERIAL_3"/>
    <property type="match status" value="1"/>
</dbReference>